<dbReference type="AlphaFoldDB" id="A0A3G7U5D6"/>
<organism evidence="1 2">
    <name type="scientific">Pseudomonas synxantha</name>
    <dbReference type="NCBI Taxonomy" id="47883"/>
    <lineage>
        <taxon>Bacteria</taxon>
        <taxon>Pseudomonadati</taxon>
        <taxon>Pseudomonadota</taxon>
        <taxon>Gammaproteobacteria</taxon>
        <taxon>Pseudomonadales</taxon>
        <taxon>Pseudomonadaceae</taxon>
        <taxon>Pseudomonas</taxon>
    </lineage>
</organism>
<proteinExistence type="predicted"/>
<dbReference type="Proteomes" id="UP000268696">
    <property type="component" value="Chromosome"/>
</dbReference>
<dbReference type="InterPro" id="IPR021502">
    <property type="entry name" value="DUF3158"/>
</dbReference>
<protein>
    <submittedName>
        <fullName evidence="1">Integrase regulator R</fullName>
    </submittedName>
</protein>
<dbReference type="Pfam" id="PF11358">
    <property type="entry name" value="DUF3158"/>
    <property type="match status" value="1"/>
</dbReference>
<sequence length="152" mass="16792">MTPLEQIASLKGLFKGKGELLALAEACLTLRDELIQQTLPTLLSRARVSPLHLLPVHLARQATAAGTTFLRWRRVDRSAMGVAQWQALLLAPITPSAMVPTLYLLERQRILLNAQISLTHSLAQLAHSTLDKLAHAERIHQQRLDDPATEAS</sequence>
<evidence type="ECO:0000313" key="1">
    <source>
        <dbReference type="EMBL" id="AZE54537.1"/>
    </source>
</evidence>
<name>A0A3G7U5D6_9PSED</name>
<dbReference type="EMBL" id="CP027754">
    <property type="protein sequence ID" value="AZE54537.1"/>
    <property type="molecule type" value="Genomic_DNA"/>
</dbReference>
<accession>A0A3G7U5D6</accession>
<gene>
    <name evidence="1" type="ORF">C4K03_2382</name>
</gene>
<reference evidence="1 2" key="1">
    <citation type="submission" date="2018-03" db="EMBL/GenBank/DDBJ databases">
        <title>Diversity of phytobeneficial traits revealed by whole-genome analysis of worldwide-isolated phenazine-producing Pseudomonas spp.</title>
        <authorList>
            <person name="Biessy A."/>
            <person name="Novinscak A."/>
            <person name="Blom J."/>
            <person name="Leger G."/>
            <person name="Thomashow L.S."/>
            <person name="Cazorla F.M."/>
            <person name="Josic D."/>
            <person name="Filion M."/>
        </authorList>
    </citation>
    <scope>NUCLEOTIDE SEQUENCE [LARGE SCALE GENOMIC DNA]</scope>
    <source>
        <strain evidence="1 2">30B</strain>
    </source>
</reference>
<evidence type="ECO:0000313" key="2">
    <source>
        <dbReference type="Proteomes" id="UP000268696"/>
    </source>
</evidence>